<dbReference type="Pfam" id="PF13966">
    <property type="entry name" value="zf-RVT"/>
    <property type="match status" value="1"/>
</dbReference>
<keyword evidence="2" id="KW-0548">Nucleotidyltransferase</keyword>
<dbReference type="PANTHER" id="PTHR36617">
    <property type="entry name" value="PROTEIN, PUTATIVE-RELATED"/>
    <property type="match status" value="1"/>
</dbReference>
<reference evidence="2 3" key="1">
    <citation type="journal article" date="2017" name="Mol. Plant">
        <title>The Genome of Medicinal Plant Macleaya cordata Provides New Insights into Benzylisoquinoline Alkaloids Metabolism.</title>
        <authorList>
            <person name="Liu X."/>
            <person name="Liu Y."/>
            <person name="Huang P."/>
            <person name="Ma Y."/>
            <person name="Qing Z."/>
            <person name="Tang Q."/>
            <person name="Cao H."/>
            <person name="Cheng P."/>
            <person name="Zheng Y."/>
            <person name="Yuan Z."/>
            <person name="Zhou Y."/>
            <person name="Liu J."/>
            <person name="Tang Z."/>
            <person name="Zhuo Y."/>
            <person name="Zhang Y."/>
            <person name="Yu L."/>
            <person name="Huang J."/>
            <person name="Yang P."/>
            <person name="Peng Q."/>
            <person name="Zhang J."/>
            <person name="Jiang W."/>
            <person name="Zhang Z."/>
            <person name="Lin K."/>
            <person name="Ro D.K."/>
            <person name="Chen X."/>
            <person name="Xiong X."/>
            <person name="Shang Y."/>
            <person name="Huang S."/>
            <person name="Zeng J."/>
        </authorList>
    </citation>
    <scope>NUCLEOTIDE SEQUENCE [LARGE SCALE GENOMIC DNA]</scope>
    <source>
        <strain evidence="3">cv. BLH2017</strain>
        <tissue evidence="2">Root</tissue>
    </source>
</reference>
<organism evidence="2 3">
    <name type="scientific">Macleaya cordata</name>
    <name type="common">Five-seeded plume-poppy</name>
    <name type="synonym">Bocconia cordata</name>
    <dbReference type="NCBI Taxonomy" id="56857"/>
    <lineage>
        <taxon>Eukaryota</taxon>
        <taxon>Viridiplantae</taxon>
        <taxon>Streptophyta</taxon>
        <taxon>Embryophyta</taxon>
        <taxon>Tracheophyta</taxon>
        <taxon>Spermatophyta</taxon>
        <taxon>Magnoliopsida</taxon>
        <taxon>Ranunculales</taxon>
        <taxon>Papaveraceae</taxon>
        <taxon>Papaveroideae</taxon>
        <taxon>Macleaya</taxon>
    </lineage>
</organism>
<comment type="caution">
    <text evidence="2">The sequence shown here is derived from an EMBL/GenBank/DDBJ whole genome shotgun (WGS) entry which is preliminary data.</text>
</comment>
<accession>A0A200QEN3</accession>
<keyword evidence="2" id="KW-0695">RNA-directed DNA polymerase</keyword>
<proteinExistence type="predicted"/>
<feature type="domain" description="Reverse transcriptase zinc-binding" evidence="1">
    <location>
        <begin position="99"/>
        <end position="183"/>
    </location>
</feature>
<evidence type="ECO:0000313" key="2">
    <source>
        <dbReference type="EMBL" id="OVA08929.1"/>
    </source>
</evidence>
<keyword evidence="2" id="KW-0808">Transferase</keyword>
<dbReference type="GO" id="GO:0003964">
    <property type="term" value="F:RNA-directed DNA polymerase activity"/>
    <property type="evidence" value="ECO:0007669"/>
    <property type="project" value="UniProtKB-KW"/>
</dbReference>
<gene>
    <name evidence="2" type="ORF">BVC80_901g67</name>
</gene>
<protein>
    <submittedName>
        <fullName evidence="2">Reverse transcriptase zinc-binding domain</fullName>
    </submittedName>
</protein>
<dbReference type="OMA" id="IHIFARC"/>
<dbReference type="Proteomes" id="UP000195402">
    <property type="component" value="Unassembled WGS sequence"/>
</dbReference>
<dbReference type="PANTHER" id="PTHR36617:SF16">
    <property type="entry name" value="OS04G0516500 PROTEIN"/>
    <property type="match status" value="1"/>
</dbReference>
<dbReference type="AlphaFoldDB" id="A0A200QEN3"/>
<name>A0A200QEN3_MACCD</name>
<dbReference type="STRING" id="56857.A0A200QEN3"/>
<sequence>MTHSGSKISFWYDFWKGSKPLKAIAPALFKLSTAQSGSIADFIVQSTHGKDWNLALSRDPKSSEIPELLSLLQIIGLEPPTTDSLEDQMVWSLTKTGQYTVKSAYDHLTANDVSFFPTKQIWFNKIPLKISFFMWTSYFNKILTLDNLKKRGHHLPNACYFCLKHEETSNHILLHCQLTKEIWAEILPRKGWCWPFPESLALFIHGWNSRAVWSFFFESFDLVWCIPYFPRDVIAAWGGVKFSNNGKILWSTDSSCYLLVYMEDQERDHFQFQDAFLQLDNS</sequence>
<dbReference type="InParanoid" id="A0A200QEN3"/>
<dbReference type="OrthoDB" id="1107223at2759"/>
<evidence type="ECO:0000313" key="3">
    <source>
        <dbReference type="Proteomes" id="UP000195402"/>
    </source>
</evidence>
<dbReference type="InterPro" id="IPR026960">
    <property type="entry name" value="RVT-Znf"/>
</dbReference>
<evidence type="ECO:0000259" key="1">
    <source>
        <dbReference type="Pfam" id="PF13966"/>
    </source>
</evidence>
<keyword evidence="3" id="KW-1185">Reference proteome</keyword>
<dbReference type="EMBL" id="MVGT01002234">
    <property type="protein sequence ID" value="OVA08929.1"/>
    <property type="molecule type" value="Genomic_DNA"/>
</dbReference>